<reference evidence="2 3" key="1">
    <citation type="submission" date="2021-03" db="EMBL/GenBank/DDBJ databases">
        <title>Aliifodinibius sp. nov., a new bacterium isolated from saline soil.</title>
        <authorList>
            <person name="Galisteo C."/>
            <person name="De La Haba R."/>
            <person name="Sanchez-Porro C."/>
            <person name="Ventosa A."/>
        </authorList>
    </citation>
    <scope>NUCLEOTIDE SEQUENCE [LARGE SCALE GENOMIC DNA]</scope>
    <source>
        <strain evidence="2 3">1BSP15-2V2</strain>
    </source>
</reference>
<organism evidence="2 3">
    <name type="scientific">Fodinibius salsisoli</name>
    <dbReference type="NCBI Taxonomy" id="2820877"/>
    <lineage>
        <taxon>Bacteria</taxon>
        <taxon>Pseudomonadati</taxon>
        <taxon>Balneolota</taxon>
        <taxon>Balneolia</taxon>
        <taxon>Balneolales</taxon>
        <taxon>Balneolaceae</taxon>
        <taxon>Fodinibius</taxon>
    </lineage>
</organism>
<dbReference type="RefSeq" id="WP_265765007.1">
    <property type="nucleotide sequence ID" value="NZ_JAGGJA010000003.1"/>
</dbReference>
<evidence type="ECO:0000313" key="3">
    <source>
        <dbReference type="Proteomes" id="UP001207918"/>
    </source>
</evidence>
<feature type="transmembrane region" description="Helical" evidence="1">
    <location>
        <begin position="98"/>
        <end position="117"/>
    </location>
</feature>
<dbReference type="Proteomes" id="UP001207918">
    <property type="component" value="Unassembled WGS sequence"/>
</dbReference>
<keyword evidence="1" id="KW-0812">Transmembrane</keyword>
<feature type="transmembrane region" description="Helical" evidence="1">
    <location>
        <begin position="31"/>
        <end position="54"/>
    </location>
</feature>
<evidence type="ECO:0000256" key="1">
    <source>
        <dbReference type="SAM" id="Phobius"/>
    </source>
</evidence>
<evidence type="ECO:0000313" key="2">
    <source>
        <dbReference type="EMBL" id="MCW9706302.1"/>
    </source>
</evidence>
<feature type="transmembrane region" description="Helical" evidence="1">
    <location>
        <begin position="176"/>
        <end position="196"/>
    </location>
</feature>
<gene>
    <name evidence="2" type="ORF">J6I44_05530</name>
</gene>
<protein>
    <submittedName>
        <fullName evidence="2">Uncharacterized protein</fullName>
    </submittedName>
</protein>
<feature type="transmembrane region" description="Helical" evidence="1">
    <location>
        <begin position="66"/>
        <end position="86"/>
    </location>
</feature>
<dbReference type="EMBL" id="JAGGJA010000003">
    <property type="protein sequence ID" value="MCW9706302.1"/>
    <property type="molecule type" value="Genomic_DNA"/>
</dbReference>
<comment type="caution">
    <text evidence="2">The sequence shown here is derived from an EMBL/GenBank/DDBJ whole genome shotgun (WGS) entry which is preliminary data.</text>
</comment>
<keyword evidence="1" id="KW-0472">Membrane</keyword>
<name>A0ABT3PK70_9BACT</name>
<accession>A0ABT3PK70</accession>
<proteinExistence type="predicted"/>
<sequence>MLWVDGLLTLVGGYAAFELIKFARGRGRLKFLGLTIAACLFTFMQSTVFIGNLFETPAVLTVVEFIVEWGHLICLAFILSSLAVFIRQSKPVFAQFPMVYTALPFFIIISYFFVLNSTVLREWLFFLYQAGALLVALMMYGIYTYRVKKYTTILAGVILFLICYILYWTIGAFSSSLFWIWQLILSAAIVTTVIGYKLAHKY</sequence>
<feature type="transmembrane region" description="Helical" evidence="1">
    <location>
        <begin position="150"/>
        <end position="170"/>
    </location>
</feature>
<keyword evidence="1" id="KW-1133">Transmembrane helix</keyword>
<keyword evidence="3" id="KW-1185">Reference proteome</keyword>
<feature type="transmembrane region" description="Helical" evidence="1">
    <location>
        <begin position="123"/>
        <end position="143"/>
    </location>
</feature>